<reference evidence="3 4" key="1">
    <citation type="submission" date="2015-05" db="EMBL/GenBank/DDBJ databases">
        <title>Genome sequencing and analysis of members of genus Stenotrophomonas.</title>
        <authorList>
            <person name="Patil P.P."/>
            <person name="Midha S."/>
            <person name="Patil P.B."/>
        </authorList>
    </citation>
    <scope>NUCLEOTIDE SEQUENCE [LARGE SCALE GENOMIC DNA]</scope>
    <source>
        <strain evidence="3 4">DSM 18941</strain>
    </source>
</reference>
<accession>A0A0R0CRZ1</accession>
<protein>
    <recommendedName>
        <fullName evidence="2">PA domain-containing protein</fullName>
    </recommendedName>
</protein>
<dbReference type="InterPro" id="IPR003137">
    <property type="entry name" value="PA_domain"/>
</dbReference>
<dbReference type="InterPro" id="IPR046450">
    <property type="entry name" value="PA_dom_sf"/>
</dbReference>
<dbReference type="Gene3D" id="3.50.30.30">
    <property type="match status" value="1"/>
</dbReference>
<proteinExistence type="predicted"/>
<feature type="signal peptide" evidence="1">
    <location>
        <begin position="1"/>
        <end position="21"/>
    </location>
</feature>
<dbReference type="Proteomes" id="UP000051863">
    <property type="component" value="Unassembled WGS sequence"/>
</dbReference>
<dbReference type="EMBL" id="LDJJ01000003">
    <property type="protein sequence ID" value="KRG72559.1"/>
    <property type="molecule type" value="Genomic_DNA"/>
</dbReference>
<sequence>MKTLLLSAVIGSALFGATANAAIITPINQDPAGIGLNDPTLRAPEGGNPGKSVGEQRRIVYQFAADLWGAVLQSDVETFVGASFQDLTCTATGGTLGSAGASWIATTPPSGAELGMIYHAPLANALNGSRITISAAGTDITSRFNANLGGSNPDGTPCMTGSGWYYGLDGNAPENLISFLDVVMHEIGHGLGFSGFVGYTTGRLGERVGIPQYYGYSDVYTENAFDNLSGKRFTEASMTNALRVTAIKTRGAPAWNGATTRAQTPQWLDPAVVLSVNGSSVKTQFFGTASFGPAATPANFAGPVVVANDGTGPDTADACEALPAGSLSGKVAYVNRGSCAFEIKAANAQAAGAVAAIIGNVASSGDPGTAPGMAEDASVNATIPTLSVNLADANLIKTAAQAGTPLTAALGQVAGQFAGADSSGRPLLYAPAIVAGGSTFSHFESVLVPDALMEPANSPNTDAGRMVDLTLAAFVDEGWSLNAGTARIGSCDTGVKLFKNPGLIAGANVQAQDRLCRTTANGNRALYLRCMNDTAASLKAASMISTVEQAGIRTCAAKVTSP</sequence>
<name>A0A0R0CRZ1_9GAMM</name>
<feature type="chain" id="PRO_5006394563" description="PA domain-containing protein" evidence="1">
    <location>
        <begin position="22"/>
        <end position="562"/>
    </location>
</feature>
<organism evidence="3 4">
    <name type="scientific">Stenotrophomonas terrae</name>
    <dbReference type="NCBI Taxonomy" id="405446"/>
    <lineage>
        <taxon>Bacteria</taxon>
        <taxon>Pseudomonadati</taxon>
        <taxon>Pseudomonadota</taxon>
        <taxon>Gammaproteobacteria</taxon>
        <taxon>Lysobacterales</taxon>
        <taxon>Lysobacteraceae</taxon>
        <taxon>Stenotrophomonas</taxon>
    </lineage>
</organism>
<evidence type="ECO:0000256" key="1">
    <source>
        <dbReference type="SAM" id="SignalP"/>
    </source>
</evidence>
<gene>
    <name evidence="3" type="ORF">ABB27_00610</name>
</gene>
<evidence type="ECO:0000259" key="2">
    <source>
        <dbReference type="Pfam" id="PF02225"/>
    </source>
</evidence>
<dbReference type="OrthoDB" id="614750at2"/>
<dbReference type="PATRIC" id="fig|405446.3.peg.1320"/>
<dbReference type="AlphaFoldDB" id="A0A0R0CRZ1"/>
<dbReference type="SUPFAM" id="SSF52025">
    <property type="entry name" value="PA domain"/>
    <property type="match status" value="1"/>
</dbReference>
<comment type="caution">
    <text evidence="3">The sequence shown here is derived from an EMBL/GenBank/DDBJ whole genome shotgun (WGS) entry which is preliminary data.</text>
</comment>
<evidence type="ECO:0000313" key="3">
    <source>
        <dbReference type="EMBL" id="KRG72559.1"/>
    </source>
</evidence>
<dbReference type="Pfam" id="PF02225">
    <property type="entry name" value="PA"/>
    <property type="match status" value="1"/>
</dbReference>
<dbReference type="RefSeq" id="WP_057626238.1">
    <property type="nucleotide sequence ID" value="NZ_LDJJ01000003.1"/>
</dbReference>
<feature type="domain" description="PA" evidence="2">
    <location>
        <begin position="302"/>
        <end position="395"/>
    </location>
</feature>
<keyword evidence="4" id="KW-1185">Reference proteome</keyword>
<evidence type="ECO:0000313" key="4">
    <source>
        <dbReference type="Proteomes" id="UP000051863"/>
    </source>
</evidence>
<keyword evidence="1" id="KW-0732">Signal</keyword>